<evidence type="ECO:0000256" key="1">
    <source>
        <dbReference type="ARBA" id="ARBA00022801"/>
    </source>
</evidence>
<dbReference type="SMART" id="SM00849">
    <property type="entry name" value="Lactamase_B"/>
    <property type="match status" value="1"/>
</dbReference>
<organism evidence="4 5">
    <name type="scientific">Spartinivicinus poritis</name>
    <dbReference type="NCBI Taxonomy" id="2994640"/>
    <lineage>
        <taxon>Bacteria</taxon>
        <taxon>Pseudomonadati</taxon>
        <taxon>Pseudomonadota</taxon>
        <taxon>Gammaproteobacteria</taxon>
        <taxon>Oceanospirillales</taxon>
        <taxon>Zooshikellaceae</taxon>
        <taxon>Spartinivicinus</taxon>
    </lineage>
</organism>
<dbReference type="EMBL" id="JAPMOU010000007">
    <property type="protein sequence ID" value="MDE1461898.1"/>
    <property type="molecule type" value="Genomic_DNA"/>
</dbReference>
<dbReference type="PANTHER" id="PTHR46018">
    <property type="entry name" value="ZINC PHOSPHODIESTERASE ELAC PROTEIN 1"/>
    <property type="match status" value="1"/>
</dbReference>
<accession>A0ABT5U697</accession>
<dbReference type="InterPro" id="IPR001279">
    <property type="entry name" value="Metallo-B-lactamas"/>
</dbReference>
<dbReference type="PANTHER" id="PTHR46018:SF2">
    <property type="entry name" value="ZINC PHOSPHODIESTERASE ELAC PROTEIN 1"/>
    <property type="match status" value="1"/>
</dbReference>
<name>A0ABT5U697_9GAMM</name>
<protein>
    <submittedName>
        <fullName evidence="4">MBL fold metallo-hydrolase</fullName>
    </submittedName>
</protein>
<feature type="signal peptide" evidence="2">
    <location>
        <begin position="1"/>
        <end position="22"/>
    </location>
</feature>
<dbReference type="Pfam" id="PF23023">
    <property type="entry name" value="Anti-Pycsar_Apyc1"/>
    <property type="match status" value="1"/>
</dbReference>
<dbReference type="SUPFAM" id="SSF56281">
    <property type="entry name" value="Metallo-hydrolase/oxidoreductase"/>
    <property type="match status" value="1"/>
</dbReference>
<dbReference type="Pfam" id="PF12706">
    <property type="entry name" value="Lactamase_B_2"/>
    <property type="match status" value="1"/>
</dbReference>
<dbReference type="CDD" id="cd07719">
    <property type="entry name" value="arylsulfatase_AtsA-like_MBL-fold"/>
    <property type="match status" value="1"/>
</dbReference>
<dbReference type="RefSeq" id="WP_274688257.1">
    <property type="nucleotide sequence ID" value="NZ_JAPMOU010000007.1"/>
</dbReference>
<evidence type="ECO:0000256" key="2">
    <source>
        <dbReference type="SAM" id="SignalP"/>
    </source>
</evidence>
<evidence type="ECO:0000259" key="3">
    <source>
        <dbReference type="SMART" id="SM00849"/>
    </source>
</evidence>
<dbReference type="Proteomes" id="UP001528823">
    <property type="component" value="Unassembled WGS sequence"/>
</dbReference>
<dbReference type="InterPro" id="IPR036866">
    <property type="entry name" value="RibonucZ/Hydroxyglut_hydro"/>
</dbReference>
<sequence length="305" mass="32977">MFNKICLILLLGINLIAITAYAECHKADLAVQVLGSGGPIADDSRASSGYLIWSKNKSIALIDVGGGVFHRFGEAKAKIVDLQLIGITHFHTDHVADFPALLKSGFFINRKESLLVSGPAGGSRFPGLLEFMDALFNPKSGAFRYLSGYLSGKGGLFKAELLEIDNKSEQPTSVLKQEGLKVSSVGVNHWAIPTVGYLVEIGGRRIAFSGDQNGDNPAFLKLIQDADILFMAHAVPEKADPVAGRLHARPSVIGKLAKETNVKRLVLSHFMKRSLDTLDENIKIIKASYSGSVELAEDLKCFNLD</sequence>
<comment type="caution">
    <text evidence="4">The sequence shown here is derived from an EMBL/GenBank/DDBJ whole genome shotgun (WGS) entry which is preliminary data.</text>
</comment>
<keyword evidence="5" id="KW-1185">Reference proteome</keyword>
<dbReference type="InterPro" id="IPR044094">
    <property type="entry name" value="AtsA-like_MBL-fold"/>
</dbReference>
<evidence type="ECO:0000313" key="4">
    <source>
        <dbReference type="EMBL" id="MDE1461898.1"/>
    </source>
</evidence>
<feature type="domain" description="Metallo-beta-lactamase" evidence="3">
    <location>
        <begin position="46"/>
        <end position="269"/>
    </location>
</feature>
<reference evidence="4 5" key="1">
    <citation type="submission" date="2022-11" db="EMBL/GenBank/DDBJ databases">
        <title>Spartinivicinus poritis sp. nov., isolated from scleractinian coral Porites lutea.</title>
        <authorList>
            <person name="Zhang G."/>
            <person name="Cai L."/>
            <person name="Wei Q."/>
        </authorList>
    </citation>
    <scope>NUCLEOTIDE SEQUENCE [LARGE SCALE GENOMIC DNA]</scope>
    <source>
        <strain evidence="4 5">A2-2</strain>
    </source>
</reference>
<feature type="chain" id="PRO_5045214145" evidence="2">
    <location>
        <begin position="23"/>
        <end position="305"/>
    </location>
</feature>
<proteinExistence type="predicted"/>
<dbReference type="Gene3D" id="3.60.15.10">
    <property type="entry name" value="Ribonuclease Z/Hydroxyacylglutathione hydrolase-like"/>
    <property type="match status" value="1"/>
</dbReference>
<gene>
    <name evidence="4" type="ORF">ORQ98_07935</name>
</gene>
<keyword evidence="2" id="KW-0732">Signal</keyword>
<evidence type="ECO:0000313" key="5">
    <source>
        <dbReference type="Proteomes" id="UP001528823"/>
    </source>
</evidence>
<keyword evidence="1" id="KW-0378">Hydrolase</keyword>